<evidence type="ECO:0000313" key="1">
    <source>
        <dbReference type="EMBL" id="OYQ42789.1"/>
    </source>
</evidence>
<reference evidence="1 2" key="1">
    <citation type="submission" date="2017-07" db="EMBL/GenBank/DDBJ databases">
        <title>Flavobacterium cyanobacteriorum sp. nov., isolated from cyanobacterial aggregates in a eutrophic lake.</title>
        <authorList>
            <person name="Cai H."/>
        </authorList>
    </citation>
    <scope>NUCLEOTIDE SEQUENCE [LARGE SCALE GENOMIC DNA]</scope>
    <source>
        <strain evidence="1 2">TH167</strain>
    </source>
</reference>
<dbReference type="AlphaFoldDB" id="A0A255ZMZ5"/>
<gene>
    <name evidence="1" type="ORF">CHX27_11645</name>
</gene>
<dbReference type="Pfam" id="PF07609">
    <property type="entry name" value="DUF1572"/>
    <property type="match status" value="1"/>
</dbReference>
<organism evidence="1 2">
    <name type="scientific">Flavobacterium aurantiibacter</name>
    <dbReference type="NCBI Taxonomy" id="2023067"/>
    <lineage>
        <taxon>Bacteria</taxon>
        <taxon>Pseudomonadati</taxon>
        <taxon>Bacteroidota</taxon>
        <taxon>Flavobacteriia</taxon>
        <taxon>Flavobacteriales</taxon>
        <taxon>Flavobacteriaceae</taxon>
        <taxon>Flavobacterium</taxon>
    </lineage>
</organism>
<dbReference type="InterPro" id="IPR034660">
    <property type="entry name" value="DinB/YfiT-like"/>
</dbReference>
<evidence type="ECO:0008006" key="3">
    <source>
        <dbReference type="Google" id="ProtNLM"/>
    </source>
</evidence>
<name>A0A255ZMZ5_9FLAO</name>
<comment type="caution">
    <text evidence="1">The sequence shown here is derived from an EMBL/GenBank/DDBJ whole genome shotgun (WGS) entry which is preliminary data.</text>
</comment>
<dbReference type="RefSeq" id="WP_094486945.1">
    <property type="nucleotide sequence ID" value="NZ_NOXX01000211.1"/>
</dbReference>
<dbReference type="EMBL" id="NOXX01000211">
    <property type="protein sequence ID" value="OYQ42789.1"/>
    <property type="molecule type" value="Genomic_DNA"/>
</dbReference>
<dbReference type="SUPFAM" id="SSF109854">
    <property type="entry name" value="DinB/YfiT-like putative metalloenzymes"/>
    <property type="match status" value="1"/>
</dbReference>
<accession>A0A255ZMZ5</accession>
<proteinExistence type="predicted"/>
<sequence>MQTLDTLKKQFLYYKTLAEKAMNQIPETALFSVPTPESNSIAIIVQHLSGNMKSRFTDFLESDGEKPWRNRDAEFESQITSPSELWEAWNQGWDVFFNSLNALSSADMQRIVYIRNEGHTVEEALLRQLAHYPYHIGQIVFLAKMLVSDSWQTLSIAKNASKSYNDEKFEREKAIKHFTDSEIEKHKKNEN</sequence>
<dbReference type="Gene3D" id="1.20.120.450">
    <property type="entry name" value="dinb family like domain"/>
    <property type="match status" value="1"/>
</dbReference>
<evidence type="ECO:0000313" key="2">
    <source>
        <dbReference type="Proteomes" id="UP000216035"/>
    </source>
</evidence>
<keyword evidence="2" id="KW-1185">Reference proteome</keyword>
<dbReference type="Proteomes" id="UP000216035">
    <property type="component" value="Unassembled WGS sequence"/>
</dbReference>
<protein>
    <recommendedName>
        <fullName evidence="3">DUF1572 domain-containing protein</fullName>
    </recommendedName>
</protein>
<dbReference type="InterPro" id="IPR011466">
    <property type="entry name" value="DUF1572"/>
</dbReference>
<dbReference type="OrthoDB" id="68731at2"/>